<feature type="repeat" description="TPR" evidence="1">
    <location>
        <begin position="446"/>
        <end position="479"/>
    </location>
</feature>
<organism evidence="3 4">
    <name type="scientific">Mesorhizobium temperatum</name>
    <dbReference type="NCBI Taxonomy" id="241416"/>
    <lineage>
        <taxon>Bacteria</taxon>
        <taxon>Pseudomonadati</taxon>
        <taxon>Pseudomonadota</taxon>
        <taxon>Alphaproteobacteria</taxon>
        <taxon>Hyphomicrobiales</taxon>
        <taxon>Phyllobacteriaceae</taxon>
        <taxon>Mesorhizobium</taxon>
    </lineage>
</organism>
<dbReference type="SUPFAM" id="SSF48452">
    <property type="entry name" value="TPR-like"/>
    <property type="match status" value="1"/>
</dbReference>
<dbReference type="Proteomes" id="UP000216442">
    <property type="component" value="Unassembled WGS sequence"/>
</dbReference>
<protein>
    <recommendedName>
        <fullName evidence="2">Guanylate cyclase domain-containing protein</fullName>
    </recommendedName>
</protein>
<dbReference type="InterPro" id="IPR011990">
    <property type="entry name" value="TPR-like_helical_dom_sf"/>
</dbReference>
<dbReference type="Gene3D" id="1.25.40.10">
    <property type="entry name" value="Tetratricopeptide repeat domain"/>
    <property type="match status" value="1"/>
</dbReference>
<keyword evidence="4" id="KW-1185">Reference proteome</keyword>
<dbReference type="InterPro" id="IPR019734">
    <property type="entry name" value="TPR_rpt"/>
</dbReference>
<dbReference type="GO" id="GO:0004016">
    <property type="term" value="F:adenylate cyclase activity"/>
    <property type="evidence" value="ECO:0007669"/>
    <property type="project" value="UniProtKB-ARBA"/>
</dbReference>
<dbReference type="OrthoDB" id="54411at2"/>
<dbReference type="EMBL" id="NPKJ01000024">
    <property type="protein sequence ID" value="PAQ10721.1"/>
    <property type="molecule type" value="Genomic_DNA"/>
</dbReference>
<dbReference type="PROSITE" id="PS50125">
    <property type="entry name" value="GUANYLATE_CYCLASE_2"/>
    <property type="match status" value="1"/>
</dbReference>
<feature type="domain" description="Guanylate cyclase" evidence="2">
    <location>
        <begin position="45"/>
        <end position="157"/>
    </location>
</feature>
<dbReference type="Gene3D" id="3.30.70.1230">
    <property type="entry name" value="Nucleotide cyclase"/>
    <property type="match status" value="1"/>
</dbReference>
<reference evidence="3 4" key="1">
    <citation type="submission" date="2017-08" db="EMBL/GenBank/DDBJ databases">
        <title>Mesorhizobium wenxinae sp. nov., a novel rhizobial species isolated from root nodules of chickpea (Cicer arietinum L.).</title>
        <authorList>
            <person name="Zhang J."/>
        </authorList>
    </citation>
    <scope>NUCLEOTIDE SEQUENCE [LARGE SCALE GENOMIC DNA]</scope>
    <source>
        <strain evidence="3 4">SDW018</strain>
    </source>
</reference>
<gene>
    <name evidence="3" type="ORF">CIT26_07360</name>
</gene>
<dbReference type="InterPro" id="IPR050697">
    <property type="entry name" value="Adenylyl/Guanylyl_Cyclase_3/4"/>
</dbReference>
<dbReference type="AlphaFoldDB" id="A0A271LRD7"/>
<dbReference type="SUPFAM" id="SSF55073">
    <property type="entry name" value="Nucleotide cyclase"/>
    <property type="match status" value="1"/>
</dbReference>
<proteinExistence type="predicted"/>
<dbReference type="CDD" id="cd07302">
    <property type="entry name" value="CHD"/>
    <property type="match status" value="1"/>
</dbReference>
<dbReference type="Pfam" id="PF00211">
    <property type="entry name" value="Guanylate_cyc"/>
    <property type="match status" value="1"/>
</dbReference>
<evidence type="ECO:0000313" key="3">
    <source>
        <dbReference type="EMBL" id="PAQ10721.1"/>
    </source>
</evidence>
<dbReference type="GO" id="GO:0035556">
    <property type="term" value="P:intracellular signal transduction"/>
    <property type="evidence" value="ECO:0007669"/>
    <property type="project" value="InterPro"/>
</dbReference>
<dbReference type="PANTHER" id="PTHR43081">
    <property type="entry name" value="ADENYLATE CYCLASE, TERMINAL-DIFFERENTIATION SPECIFIC-RELATED"/>
    <property type="match status" value="1"/>
</dbReference>
<accession>A0A271LRD7</accession>
<sequence>MRPALQCATLPDRRVRDDGTACWGDDTDDWSPPEGASPMKRRMAALMVGDIVGYSGMMERAEEQTAERLASCQALISEKVDLLDGRVFKTTGDGALAEFPSAVNAVRSAFEIRSALAGAQEPDTEPFRMRFGLHIADVVVQGDDLVGDGVNLAARIQAAAEPDSIYVSGALFDHVRRNSAFIFDDMGERAFKNITESVHLYRVRGEIGAHRLQSAPTQLVITTERRPASVAVLPFRVSGDDENQRYLAEGLTEELIVELGRFRRLSVSSRSASFAVADSHPDPVRVGEALGVRYVLEGQVRKIGERVSISLTLSETDQGTVVWSDKIQRPFEEILALVDGTVARIAATVSGRMEDAAMVAARRKPPENMTAFDCLLRGLDHHRLGGVTDDNARQAVGWLSKAIEADPHYAAAYAWRVCAASGLPGFDPEQGRRDICRALELDPCDAEANRIMGAFELMGGNFDEALAHSRRAMELNPTDAYIKARCAAVFTFVGEAERSLSLLDEAEMLDPFLPVWCVEERGVALYALGRYAEAIESLRKLTFQTTRSRLYRAAALVALDRSDEAGRMVREAVGSEAALTASNFTSRECYRDPEKARELGRLLREAGLPP</sequence>
<evidence type="ECO:0000256" key="1">
    <source>
        <dbReference type="PROSITE-ProRule" id="PRU00339"/>
    </source>
</evidence>
<comment type="caution">
    <text evidence="3">The sequence shown here is derived from an EMBL/GenBank/DDBJ whole genome shotgun (WGS) entry which is preliminary data.</text>
</comment>
<keyword evidence="1" id="KW-0802">TPR repeat</keyword>
<evidence type="ECO:0000259" key="2">
    <source>
        <dbReference type="PROSITE" id="PS50125"/>
    </source>
</evidence>
<dbReference type="InterPro" id="IPR001054">
    <property type="entry name" value="A/G_cyclase"/>
</dbReference>
<name>A0A271LRD7_9HYPH</name>
<dbReference type="InterPro" id="IPR029787">
    <property type="entry name" value="Nucleotide_cyclase"/>
</dbReference>
<dbReference type="GO" id="GO:0006171">
    <property type="term" value="P:cAMP biosynthetic process"/>
    <property type="evidence" value="ECO:0007669"/>
    <property type="project" value="TreeGrafter"/>
</dbReference>
<dbReference type="Gene3D" id="3.40.50.10610">
    <property type="entry name" value="ABC-type transport auxiliary lipoprotein component"/>
    <property type="match status" value="1"/>
</dbReference>
<dbReference type="PROSITE" id="PS50005">
    <property type="entry name" value="TPR"/>
    <property type="match status" value="1"/>
</dbReference>
<dbReference type="PANTHER" id="PTHR43081:SF19">
    <property type="entry name" value="PH-SENSITIVE ADENYLATE CYCLASE RV1264"/>
    <property type="match status" value="1"/>
</dbReference>
<evidence type="ECO:0000313" key="4">
    <source>
        <dbReference type="Proteomes" id="UP000216442"/>
    </source>
</evidence>